<protein>
    <submittedName>
        <fullName evidence="3 4">Spermidine synthase</fullName>
    </submittedName>
</protein>
<dbReference type="EMBL" id="LKAJ01000003">
    <property type="protein sequence ID" value="KRG21822.1"/>
    <property type="molecule type" value="Genomic_DNA"/>
</dbReference>
<feature type="transmembrane region" description="Helical" evidence="2">
    <location>
        <begin position="383"/>
        <end position="403"/>
    </location>
</feature>
<evidence type="ECO:0000256" key="1">
    <source>
        <dbReference type="ARBA" id="ARBA00023115"/>
    </source>
</evidence>
<sequence length="682" mass="77507">MLQWLFSVAIFLSAFLLFFVQPVLAKYIVPQFGGSSFVWITSLLFFQVALLLGYFYAYLLTKFFTEKNQAIIHFIVILISFYFIPIHLEPHLSVESIWPPLSVLSILTSSILLPFMVLSASSPLLQHWYCTLKQTPYPYFYYSISNAGSLLGLLGYPLLLEPFIGTQKQSLLCSVIYIFYAILCALCLYQLRSSNTKPRLETEQPISTSFTLLAKWLILAFLTSALLLSTTQFLTQNVINVPLIWILPLAVYLISFITTFATPKGYEREFWVPIFAVFILLILKNIYLLTLNGIQIVIFLLGLFYSACIICHGELVRAKPAQKNLTLFYLYIALGSVLGGLFANGLSLLLDNWWNLYLPLIIINLIIIVISCHLYQQNKKIKVLVISIFCLITLIVFLLVIWADTFPKDKKLILQHRNLYGLLRVYDMQTESGFPYRMLLHGTVMHGLEYLEPEKQLWPTTYYGPNSGAGLAIQYLSQTLDEPLQIAVVGLGTGAIASLTNPKDEITFYEIDPDIAKIARQHFHFLSKSPAKSAVVLGDARIQMAKASQAVPRPQYDIIIIDAFNGDAIPFHLITKEAMILYSELLKPQGIIVFHTSNSFINLMPITSALAHHLNCRHFWIESQANFLPNIVYSTWAMISCNPGFADWLHRQRGFTISPHNTVKPLLWTDDENSILPILRIK</sequence>
<dbReference type="EMBL" id="LKAJ02000001">
    <property type="protein sequence ID" value="MCS5710487.1"/>
    <property type="molecule type" value="Genomic_DNA"/>
</dbReference>
<feature type="transmembrane region" description="Helical" evidence="2">
    <location>
        <begin position="70"/>
        <end position="88"/>
    </location>
</feature>
<feature type="transmembrane region" description="Helical" evidence="2">
    <location>
        <begin position="212"/>
        <end position="231"/>
    </location>
</feature>
<dbReference type="PATRIC" id="fig|1590043.3.peg.1023"/>
<dbReference type="NCBIfam" id="NF037959">
    <property type="entry name" value="MFS_SpdSyn"/>
    <property type="match status" value="1"/>
</dbReference>
<feature type="transmembrane region" description="Helical" evidence="2">
    <location>
        <begin position="270"/>
        <end position="288"/>
    </location>
</feature>
<accession>A0A0Q9YXZ2</accession>
<dbReference type="Pfam" id="PF01564">
    <property type="entry name" value="Spermine_synth"/>
    <property type="match status" value="1"/>
</dbReference>
<keyword evidence="2" id="KW-0472">Membrane</keyword>
<keyword evidence="1" id="KW-0620">Polyamine biosynthesis</keyword>
<gene>
    <name evidence="4" type="ORF">HT99x_003520</name>
    <name evidence="3" type="ORF">HT99x_01015</name>
</gene>
<feature type="transmembrane region" description="Helical" evidence="2">
    <location>
        <begin position="356"/>
        <end position="376"/>
    </location>
</feature>
<feature type="transmembrane region" description="Helical" evidence="2">
    <location>
        <begin position="294"/>
        <end position="316"/>
    </location>
</feature>
<reference evidence="4" key="3">
    <citation type="submission" date="2021-06" db="EMBL/GenBank/DDBJ databases">
        <title>Genomic Description and Analysis of Intracellular Bacteria, Candidatus Berkiella cookevillensis and Candidatus Berkiella aquae.</title>
        <authorList>
            <person name="Kidane D.T."/>
            <person name="Mehari Y.T."/>
            <person name="Rice F.C."/>
            <person name="Arivett B.A."/>
            <person name="Farone A.L."/>
            <person name="Berk S.G."/>
            <person name="Farone M.B."/>
        </authorList>
    </citation>
    <scope>NUCLEOTIDE SEQUENCE</scope>
    <source>
        <strain evidence="4">HT99</strain>
    </source>
</reference>
<reference evidence="4" key="2">
    <citation type="journal article" date="2016" name="Genome Announc.">
        <title>Draft Genome Sequences of Two Novel Amoeba-Resistant Intranuclear Bacteria, 'Candidatus Berkiella cookevillensis' and 'Candidatus Berkiella aquae'.</title>
        <authorList>
            <person name="Mehari Y.T."/>
            <person name="Arivett B.A."/>
            <person name="Farone A.L."/>
            <person name="Gunderson J.H."/>
            <person name="Farone M.B."/>
        </authorList>
    </citation>
    <scope>NUCLEOTIDE SEQUENCE</scope>
    <source>
        <strain evidence="4">HT99</strain>
    </source>
</reference>
<dbReference type="PANTHER" id="PTHR43317:SF1">
    <property type="entry name" value="THERMOSPERMINE SYNTHASE ACAULIS5"/>
    <property type="match status" value="1"/>
</dbReference>
<organism evidence="3">
    <name type="scientific">Candidatus Berkiella aquae</name>
    <dbReference type="NCBI Taxonomy" id="295108"/>
    <lineage>
        <taxon>Bacteria</taxon>
        <taxon>Pseudomonadati</taxon>
        <taxon>Pseudomonadota</taxon>
        <taxon>Gammaproteobacteria</taxon>
        <taxon>Candidatus Berkiellales</taxon>
        <taxon>Candidatus Berkiellaceae</taxon>
        <taxon>Candidatus Berkiella</taxon>
    </lineage>
</organism>
<feature type="transmembrane region" description="Helical" evidence="2">
    <location>
        <begin position="328"/>
        <end position="350"/>
    </location>
</feature>
<feature type="transmembrane region" description="Helical" evidence="2">
    <location>
        <begin position="139"/>
        <end position="159"/>
    </location>
</feature>
<dbReference type="AlphaFoldDB" id="A0A0Q9YXZ2"/>
<dbReference type="STRING" id="295108.HT99x_01015"/>
<feature type="transmembrane region" description="Helical" evidence="2">
    <location>
        <begin position="35"/>
        <end position="58"/>
    </location>
</feature>
<dbReference type="GO" id="GO:0006596">
    <property type="term" value="P:polyamine biosynthetic process"/>
    <property type="evidence" value="ECO:0007669"/>
    <property type="project" value="UniProtKB-KW"/>
</dbReference>
<feature type="transmembrane region" description="Helical" evidence="2">
    <location>
        <begin position="100"/>
        <end position="118"/>
    </location>
</feature>
<evidence type="ECO:0000313" key="4">
    <source>
        <dbReference type="EMBL" id="MCS5710487.1"/>
    </source>
</evidence>
<dbReference type="Gene3D" id="3.40.50.150">
    <property type="entry name" value="Vaccinia Virus protein VP39"/>
    <property type="match status" value="1"/>
</dbReference>
<dbReference type="PANTHER" id="PTHR43317">
    <property type="entry name" value="THERMOSPERMINE SYNTHASE ACAULIS5"/>
    <property type="match status" value="1"/>
</dbReference>
<reference evidence="3" key="1">
    <citation type="submission" date="2015-09" db="EMBL/GenBank/DDBJ databases">
        <title>Draft Genome Sequences of Two Novel Amoeba-resistant Intranuclear Bacteria, Candidatus Berkiella cookevillensis and Candidatus Berkiella aquae.</title>
        <authorList>
            <person name="Mehari Y.T."/>
            <person name="Arivett B.A."/>
            <person name="Farone A.L."/>
            <person name="Gunderson J.H."/>
            <person name="Farone M.B."/>
        </authorList>
    </citation>
    <scope>NUCLEOTIDE SEQUENCE [LARGE SCALE GENOMIC DNA]</scope>
    <source>
        <strain evidence="3">HT99</strain>
    </source>
</reference>
<keyword evidence="2" id="KW-0812">Transmembrane</keyword>
<keyword evidence="5" id="KW-1185">Reference proteome</keyword>
<feature type="transmembrane region" description="Helical" evidence="2">
    <location>
        <begin position="243"/>
        <end position="263"/>
    </location>
</feature>
<dbReference type="InterPro" id="IPR029063">
    <property type="entry name" value="SAM-dependent_MTases_sf"/>
</dbReference>
<proteinExistence type="predicted"/>
<name>A0A0Q9YXZ2_9GAMM</name>
<dbReference type="RefSeq" id="WP_075065646.1">
    <property type="nucleotide sequence ID" value="NZ_LKAJ02000001.1"/>
</dbReference>
<dbReference type="SUPFAM" id="SSF53335">
    <property type="entry name" value="S-adenosyl-L-methionine-dependent methyltransferases"/>
    <property type="match status" value="1"/>
</dbReference>
<evidence type="ECO:0000313" key="3">
    <source>
        <dbReference type="EMBL" id="KRG21822.1"/>
    </source>
</evidence>
<evidence type="ECO:0000313" key="5">
    <source>
        <dbReference type="Proteomes" id="UP000051497"/>
    </source>
</evidence>
<comment type="caution">
    <text evidence="3">The sequence shown here is derived from an EMBL/GenBank/DDBJ whole genome shotgun (WGS) entry which is preliminary data.</text>
</comment>
<dbReference type="Proteomes" id="UP000051497">
    <property type="component" value="Unassembled WGS sequence"/>
</dbReference>
<evidence type="ECO:0000256" key="2">
    <source>
        <dbReference type="SAM" id="Phobius"/>
    </source>
</evidence>
<dbReference type="OrthoDB" id="9761985at2"/>
<keyword evidence="2" id="KW-1133">Transmembrane helix</keyword>
<feature type="transmembrane region" description="Helical" evidence="2">
    <location>
        <begin position="171"/>
        <end position="191"/>
    </location>
</feature>